<evidence type="ECO:0000313" key="1">
    <source>
        <dbReference type="EMBL" id="SNS07641.1"/>
    </source>
</evidence>
<dbReference type="AlphaFoldDB" id="A0A239BJT3"/>
<name>A0A239BJT3_9FLAO</name>
<sequence>MSESKKEKISEPLTQQEINDLRKLLNREKLQEESIVPELTPQQKRNKKWEAIWNSGKRVTKKDILGK</sequence>
<dbReference type="Proteomes" id="UP000198379">
    <property type="component" value="Unassembled WGS sequence"/>
</dbReference>
<keyword evidence="2" id="KW-1185">Reference proteome</keyword>
<proteinExistence type="predicted"/>
<reference evidence="1 2" key="1">
    <citation type="submission" date="2017-06" db="EMBL/GenBank/DDBJ databases">
        <authorList>
            <person name="Kim H.J."/>
            <person name="Triplett B.A."/>
        </authorList>
    </citation>
    <scope>NUCLEOTIDE SEQUENCE [LARGE SCALE GENOMIC DNA]</scope>
    <source>
        <strain evidence="1 2">DSM 25597</strain>
    </source>
</reference>
<dbReference type="EMBL" id="FZNY01000006">
    <property type="protein sequence ID" value="SNS07641.1"/>
    <property type="molecule type" value="Genomic_DNA"/>
</dbReference>
<evidence type="ECO:0000313" key="2">
    <source>
        <dbReference type="Proteomes" id="UP000198379"/>
    </source>
</evidence>
<protein>
    <submittedName>
        <fullName evidence="1">Uncharacterized protein</fullName>
    </submittedName>
</protein>
<dbReference type="RefSeq" id="WP_089372811.1">
    <property type="nucleotide sequence ID" value="NZ_BMEP01000005.1"/>
</dbReference>
<accession>A0A239BJT3</accession>
<organism evidence="1 2">
    <name type="scientific">Dokdonia pacifica</name>
    <dbReference type="NCBI Taxonomy" id="1627892"/>
    <lineage>
        <taxon>Bacteria</taxon>
        <taxon>Pseudomonadati</taxon>
        <taxon>Bacteroidota</taxon>
        <taxon>Flavobacteriia</taxon>
        <taxon>Flavobacteriales</taxon>
        <taxon>Flavobacteriaceae</taxon>
        <taxon>Dokdonia</taxon>
    </lineage>
</organism>
<gene>
    <name evidence="1" type="ORF">SAMN06265376_106198</name>
</gene>